<dbReference type="GO" id="GO:0000976">
    <property type="term" value="F:transcription cis-regulatory region binding"/>
    <property type="evidence" value="ECO:0007669"/>
    <property type="project" value="TreeGrafter"/>
</dbReference>
<dbReference type="PANTHER" id="PTHR47894:SF1">
    <property type="entry name" value="HTH-TYPE TRANSCRIPTIONAL REGULATOR VQSM"/>
    <property type="match status" value="1"/>
</dbReference>
<dbReference type="GO" id="GO:0003700">
    <property type="term" value="F:DNA-binding transcription factor activity"/>
    <property type="evidence" value="ECO:0007669"/>
    <property type="project" value="InterPro"/>
</dbReference>
<evidence type="ECO:0000313" key="5">
    <source>
        <dbReference type="EMBL" id="MBB5185912.1"/>
    </source>
</evidence>
<keyword evidence="1" id="KW-0805">Transcription regulation</keyword>
<evidence type="ECO:0000256" key="1">
    <source>
        <dbReference type="ARBA" id="ARBA00023015"/>
    </source>
</evidence>
<dbReference type="Pfam" id="PF12833">
    <property type="entry name" value="HTH_18"/>
    <property type="match status" value="1"/>
</dbReference>
<keyword evidence="2 5" id="KW-0238">DNA-binding</keyword>
<dbReference type="EMBL" id="JACHHW010000001">
    <property type="protein sequence ID" value="MBB5185912.1"/>
    <property type="molecule type" value="Genomic_DNA"/>
</dbReference>
<dbReference type="PROSITE" id="PS01124">
    <property type="entry name" value="HTH_ARAC_FAMILY_2"/>
    <property type="match status" value="1"/>
</dbReference>
<dbReference type="Proteomes" id="UP000536640">
    <property type="component" value="Unassembled WGS sequence"/>
</dbReference>
<feature type="domain" description="HTH araC/xylS-type" evidence="4">
    <location>
        <begin position="236"/>
        <end position="338"/>
    </location>
</feature>
<dbReference type="SUPFAM" id="SSF46689">
    <property type="entry name" value="Homeodomain-like"/>
    <property type="match status" value="1"/>
</dbReference>
<keyword evidence="6" id="KW-1185">Reference proteome</keyword>
<dbReference type="RefSeq" id="WP_184460747.1">
    <property type="nucleotide sequence ID" value="NZ_JACHHW010000001.1"/>
</dbReference>
<dbReference type="Pfam" id="PF12625">
    <property type="entry name" value="Arabinose_bd"/>
    <property type="match status" value="1"/>
</dbReference>
<organism evidence="5 6">
    <name type="scientific">Zhongshania antarctica</name>
    <dbReference type="NCBI Taxonomy" id="641702"/>
    <lineage>
        <taxon>Bacteria</taxon>
        <taxon>Pseudomonadati</taxon>
        <taxon>Pseudomonadota</taxon>
        <taxon>Gammaproteobacteria</taxon>
        <taxon>Cellvibrionales</taxon>
        <taxon>Spongiibacteraceae</taxon>
        <taxon>Zhongshania</taxon>
    </lineage>
</organism>
<proteinExistence type="predicted"/>
<dbReference type="PANTHER" id="PTHR47894">
    <property type="entry name" value="HTH-TYPE TRANSCRIPTIONAL REGULATOR GADX"/>
    <property type="match status" value="1"/>
</dbReference>
<protein>
    <submittedName>
        <fullName evidence="5">AraC-like DNA-binding protein</fullName>
    </submittedName>
</protein>
<comment type="caution">
    <text evidence="5">The sequence shown here is derived from an EMBL/GenBank/DDBJ whole genome shotgun (WGS) entry which is preliminary data.</text>
</comment>
<dbReference type="SMART" id="SM00342">
    <property type="entry name" value="HTH_ARAC"/>
    <property type="match status" value="1"/>
</dbReference>
<dbReference type="AlphaFoldDB" id="A0A840R096"/>
<evidence type="ECO:0000256" key="2">
    <source>
        <dbReference type="ARBA" id="ARBA00023125"/>
    </source>
</evidence>
<name>A0A840R096_9GAMM</name>
<keyword evidence="3" id="KW-0804">Transcription</keyword>
<evidence type="ECO:0000259" key="4">
    <source>
        <dbReference type="PROSITE" id="PS01124"/>
    </source>
</evidence>
<sequence>MQLFELEHMGRRRLATLMELLKSGHPEINRDDLAVRHGIARDWSRASNDNSMWAFLHALRELKTGPIPDLALRIGDRAQLTDAGLLGYAVLTSPTIMHASKLTSHALNSSHYLVRTRLSLNEELGRVVFSVVNEAREFRQELFEMSLLAVWRCTQVILPSGRGAIPLYVTFNYPAPPHADQYRALFGCPVEFDQAHTVLAWPLAWMHAPIPTGSADLMRQCASELEQVLGEGYRGNSIVARVKRNLVEHPQSCNFSLEGTAQLLKIHPRSLRRYLAESNTNFRHVCLTVRMELAQQYLRHTNMPLKAIAYQLSYRHANNFNRAYSDYYGEPPNELRQRHQAASTVS</sequence>
<dbReference type="InterPro" id="IPR032687">
    <property type="entry name" value="AraC-type_N"/>
</dbReference>
<evidence type="ECO:0000313" key="6">
    <source>
        <dbReference type="Proteomes" id="UP000536640"/>
    </source>
</evidence>
<dbReference type="GO" id="GO:0005829">
    <property type="term" value="C:cytosol"/>
    <property type="evidence" value="ECO:0007669"/>
    <property type="project" value="TreeGrafter"/>
</dbReference>
<dbReference type="InterPro" id="IPR009057">
    <property type="entry name" value="Homeodomain-like_sf"/>
</dbReference>
<evidence type="ECO:0000256" key="3">
    <source>
        <dbReference type="ARBA" id="ARBA00023163"/>
    </source>
</evidence>
<dbReference type="InterPro" id="IPR018060">
    <property type="entry name" value="HTH_AraC"/>
</dbReference>
<reference evidence="5 6" key="1">
    <citation type="submission" date="2020-08" db="EMBL/GenBank/DDBJ databases">
        <title>Genomic Encyclopedia of Type Strains, Phase IV (KMG-IV): sequencing the most valuable type-strain genomes for metagenomic binning, comparative biology and taxonomic classification.</title>
        <authorList>
            <person name="Goeker M."/>
        </authorList>
    </citation>
    <scope>NUCLEOTIDE SEQUENCE [LARGE SCALE GENOMIC DNA]</scope>
    <source>
        <strain evidence="5 6">DSM 25701</strain>
    </source>
</reference>
<gene>
    <name evidence="5" type="ORF">HNQ57_000171</name>
</gene>
<dbReference type="Gene3D" id="1.10.10.60">
    <property type="entry name" value="Homeodomain-like"/>
    <property type="match status" value="1"/>
</dbReference>
<accession>A0A840R096</accession>